<keyword evidence="6 8" id="KW-1133">Transmembrane helix</keyword>
<evidence type="ECO:0000256" key="8">
    <source>
        <dbReference type="RuleBase" id="RU361233"/>
    </source>
</evidence>
<comment type="caution">
    <text evidence="10">The sequence shown here is derived from an EMBL/GenBank/DDBJ whole genome shotgun (WGS) entry which is preliminary data.</text>
</comment>
<keyword evidence="5 8" id="KW-0812">Transmembrane</keyword>
<dbReference type="InterPro" id="IPR006459">
    <property type="entry name" value="CASP/CASPL"/>
</dbReference>
<comment type="subcellular location">
    <subcellularLocation>
        <location evidence="1 8">Cell membrane</location>
        <topology evidence="1 8">Multi-pass membrane protein</topology>
    </subcellularLocation>
</comment>
<gene>
    <name evidence="10" type="ORF">Pyn_07816</name>
</gene>
<dbReference type="STRING" id="2094558.A0A314ZR59"/>
<evidence type="ECO:0000256" key="2">
    <source>
        <dbReference type="ARBA" id="ARBA00007651"/>
    </source>
</evidence>
<feature type="transmembrane region" description="Helical" evidence="8">
    <location>
        <begin position="85"/>
        <end position="108"/>
    </location>
</feature>
<evidence type="ECO:0000256" key="4">
    <source>
        <dbReference type="ARBA" id="ARBA00022475"/>
    </source>
</evidence>
<feature type="transmembrane region" description="Helical" evidence="8">
    <location>
        <begin position="36"/>
        <end position="54"/>
    </location>
</feature>
<keyword evidence="4 8" id="KW-1003">Cell membrane</keyword>
<proteinExistence type="inferred from homology"/>
<evidence type="ECO:0000313" key="11">
    <source>
        <dbReference type="Proteomes" id="UP000250321"/>
    </source>
</evidence>
<dbReference type="Proteomes" id="UP000250321">
    <property type="component" value="Unassembled WGS sequence"/>
</dbReference>
<protein>
    <recommendedName>
        <fullName evidence="8">CASP-like protein</fullName>
    </recommendedName>
</protein>
<dbReference type="NCBIfam" id="TIGR01569">
    <property type="entry name" value="A_tha_TIGR01569"/>
    <property type="match status" value="1"/>
</dbReference>
<dbReference type="InterPro" id="IPR044173">
    <property type="entry name" value="CASPL"/>
</dbReference>
<evidence type="ECO:0000313" key="10">
    <source>
        <dbReference type="EMBL" id="PQQ19431.1"/>
    </source>
</evidence>
<dbReference type="EMBL" id="PJQY01000066">
    <property type="protein sequence ID" value="PQQ19431.1"/>
    <property type="molecule type" value="Genomic_DNA"/>
</dbReference>
<dbReference type="OrthoDB" id="1898688at2759"/>
<accession>A0A314ZR59</accession>
<dbReference type="InterPro" id="IPR006702">
    <property type="entry name" value="CASP_dom"/>
</dbReference>
<name>A0A314ZR59_PRUYE</name>
<evidence type="ECO:0000256" key="6">
    <source>
        <dbReference type="ARBA" id="ARBA00022989"/>
    </source>
</evidence>
<keyword evidence="11" id="KW-1185">Reference proteome</keyword>
<feature type="transmembrane region" description="Helical" evidence="8">
    <location>
        <begin position="167"/>
        <end position="194"/>
    </location>
</feature>
<feature type="domain" description="Casparian strip membrane protein" evidence="9">
    <location>
        <begin position="29"/>
        <end position="181"/>
    </location>
</feature>
<organism evidence="10 11">
    <name type="scientific">Prunus yedoensis var. nudiflora</name>
    <dbReference type="NCBI Taxonomy" id="2094558"/>
    <lineage>
        <taxon>Eukaryota</taxon>
        <taxon>Viridiplantae</taxon>
        <taxon>Streptophyta</taxon>
        <taxon>Embryophyta</taxon>
        <taxon>Tracheophyta</taxon>
        <taxon>Spermatophyta</taxon>
        <taxon>Magnoliopsida</taxon>
        <taxon>eudicotyledons</taxon>
        <taxon>Gunneridae</taxon>
        <taxon>Pentapetalae</taxon>
        <taxon>rosids</taxon>
        <taxon>fabids</taxon>
        <taxon>Rosales</taxon>
        <taxon>Rosaceae</taxon>
        <taxon>Amygdaloideae</taxon>
        <taxon>Amygdaleae</taxon>
        <taxon>Prunus</taxon>
    </lineage>
</organism>
<sequence length="199" mass="21272">MESQSQYIGSNSGMDGVVQKEGKVANQRKAGTCESILRILAFMLTLTAAVVLGVSKQTEIVSVKIVPTLPPIDVPATAKWHYLSAFVYFVVANAIACAYAAFSLVLLFANRGTKSSLGLVIIFLDQLMVALLFSCNGAAAAIGLMGYRGNSHVQWNKVCNVFGRFCNHAAAAIVLSLLGSLVFMYLVVLAALGLHRRSK</sequence>
<comment type="similarity">
    <text evidence="2 8">Belongs to the Casparian strip membrane proteins (CASP) family.</text>
</comment>
<dbReference type="Pfam" id="PF04535">
    <property type="entry name" value="CASP_dom"/>
    <property type="match status" value="1"/>
</dbReference>
<dbReference type="AlphaFoldDB" id="A0A314ZR59"/>
<evidence type="ECO:0000256" key="3">
    <source>
        <dbReference type="ARBA" id="ARBA00011489"/>
    </source>
</evidence>
<evidence type="ECO:0000256" key="1">
    <source>
        <dbReference type="ARBA" id="ARBA00004651"/>
    </source>
</evidence>
<reference evidence="10 11" key="1">
    <citation type="submission" date="2018-02" db="EMBL/GenBank/DDBJ databases">
        <title>Draft genome of wild Prunus yedoensis var. nudiflora.</title>
        <authorList>
            <person name="Baek S."/>
            <person name="Kim J.-H."/>
            <person name="Choi K."/>
            <person name="Kim G.-B."/>
            <person name="Cho A."/>
            <person name="Jang H."/>
            <person name="Shin C.-H."/>
            <person name="Yu H.-J."/>
            <person name="Mun J.-H."/>
        </authorList>
    </citation>
    <scope>NUCLEOTIDE SEQUENCE [LARGE SCALE GENOMIC DNA]</scope>
    <source>
        <strain evidence="11">cv. Jeju island</strain>
        <tissue evidence="10">Leaf</tissue>
    </source>
</reference>
<feature type="transmembrane region" description="Helical" evidence="8">
    <location>
        <begin position="120"/>
        <end position="147"/>
    </location>
</feature>
<keyword evidence="7 8" id="KW-0472">Membrane</keyword>
<evidence type="ECO:0000256" key="7">
    <source>
        <dbReference type="ARBA" id="ARBA00023136"/>
    </source>
</evidence>
<evidence type="ECO:0000256" key="5">
    <source>
        <dbReference type="ARBA" id="ARBA00022692"/>
    </source>
</evidence>
<evidence type="ECO:0000259" key="9">
    <source>
        <dbReference type="Pfam" id="PF04535"/>
    </source>
</evidence>
<dbReference type="GO" id="GO:0005886">
    <property type="term" value="C:plasma membrane"/>
    <property type="evidence" value="ECO:0007669"/>
    <property type="project" value="UniProtKB-SubCell"/>
</dbReference>
<comment type="subunit">
    <text evidence="3 8">Homodimer and heterodimers.</text>
</comment>
<dbReference type="PANTHER" id="PTHR36488:SF8">
    <property type="entry name" value="CASP-LIKE PROTEIN 1U1"/>
    <property type="match status" value="1"/>
</dbReference>
<dbReference type="PANTHER" id="PTHR36488">
    <property type="entry name" value="CASP-LIKE PROTEIN 1U1"/>
    <property type="match status" value="1"/>
</dbReference>